<dbReference type="InterPro" id="IPR036259">
    <property type="entry name" value="MFS_trans_sf"/>
</dbReference>
<evidence type="ECO:0000256" key="1">
    <source>
        <dbReference type="ARBA" id="ARBA00004141"/>
    </source>
</evidence>
<proteinExistence type="inferred from homology"/>
<keyword evidence="4 6" id="KW-1133">Transmembrane helix</keyword>
<evidence type="ECO:0000256" key="6">
    <source>
        <dbReference type="SAM" id="Phobius"/>
    </source>
</evidence>
<sequence>MAETFERVLLDVAYPDLTIQDEEYLDDNDEKMDIDWDIDCGNIETRSSLLVIEFGRKPMPMEQIFWNLKMTSSYFELICIVLLGLGHMCVFIGNDAQTFLVESVMHSVNGRQPDRIDAHAGYYGQAVCFIGFMFGCLFTPSVLPTLSAKWTLFLGSLCWTVYHASFFYLNSYFYYFSCALVGVGFALFYTGYGSYLTAHSTRKTIEQNSAVMWSIGNLCLFFSAALLVVILYFNDAAKLSLDVTNSTLHESQPANSREFSDNDIVLMYGAFAAVTVCSNIIFALIPARDLDDCIEGGKPKRLLSFTAEMKVMFSSFINPNILLLTPLFFHIGIVTAFWLAVYPTTFLFTHSLTPYTYLAAYYSAFAGFGEIAMGVIITFGSRLVKDFGLSPTMCISSAAMLAALCTMTASVPEWSTIAPTSEPAWLFQPRYSEDAGGFPLTLKFLWMHFSIWVTLIVAFIFGMIDSATNTVRNVACALAMPEARAQAFAISKFYQASSRDISQEATTAGRVNELQVRYRSTGRQKIMERIFRAMFFHSNGRQELRLCILRDYPP</sequence>
<comment type="caution">
    <text evidence="7">The sequence shown here is derived from an EMBL/GenBank/DDBJ whole genome shotgun (WGS) entry which is preliminary data.</text>
</comment>
<feature type="transmembrane region" description="Helical" evidence="6">
    <location>
        <begin position="444"/>
        <end position="464"/>
    </location>
</feature>
<feature type="transmembrane region" description="Helical" evidence="6">
    <location>
        <begin position="265"/>
        <end position="285"/>
    </location>
</feature>
<dbReference type="OrthoDB" id="5856527at2759"/>
<dbReference type="SUPFAM" id="SSF103473">
    <property type="entry name" value="MFS general substrate transporter"/>
    <property type="match status" value="1"/>
</dbReference>
<dbReference type="GO" id="GO:0016020">
    <property type="term" value="C:membrane"/>
    <property type="evidence" value="ECO:0007669"/>
    <property type="project" value="UniProtKB-SubCell"/>
</dbReference>
<name>A0A016WVQ6_9BILA</name>
<feature type="transmembrane region" description="Helical" evidence="6">
    <location>
        <begin position="122"/>
        <end position="143"/>
    </location>
</feature>
<dbReference type="STRING" id="53326.A0A016WVQ6"/>
<gene>
    <name evidence="7" type="primary">Acey_s0484.g2310</name>
    <name evidence="7" type="ORF">Y032_0484g2310</name>
</gene>
<evidence type="ECO:0000313" key="7">
    <source>
        <dbReference type="EMBL" id="EYC43676.1"/>
    </source>
</evidence>
<feature type="transmembrane region" description="Helical" evidence="6">
    <location>
        <begin position="74"/>
        <end position="93"/>
    </location>
</feature>
<dbReference type="EMBL" id="JARK01000084">
    <property type="protein sequence ID" value="EYC43676.1"/>
    <property type="molecule type" value="Genomic_DNA"/>
</dbReference>
<keyword evidence="5 6" id="KW-0472">Membrane</keyword>
<evidence type="ECO:0000313" key="8">
    <source>
        <dbReference type="Proteomes" id="UP000024635"/>
    </source>
</evidence>
<dbReference type="Proteomes" id="UP000024635">
    <property type="component" value="Unassembled WGS sequence"/>
</dbReference>
<dbReference type="AlphaFoldDB" id="A0A016WVQ6"/>
<feature type="transmembrane region" description="Helical" evidence="6">
    <location>
        <begin position="321"/>
        <end position="340"/>
    </location>
</feature>
<organism evidence="7 8">
    <name type="scientific">Ancylostoma ceylanicum</name>
    <dbReference type="NCBI Taxonomy" id="53326"/>
    <lineage>
        <taxon>Eukaryota</taxon>
        <taxon>Metazoa</taxon>
        <taxon>Ecdysozoa</taxon>
        <taxon>Nematoda</taxon>
        <taxon>Chromadorea</taxon>
        <taxon>Rhabditida</taxon>
        <taxon>Rhabditina</taxon>
        <taxon>Rhabditomorpha</taxon>
        <taxon>Strongyloidea</taxon>
        <taxon>Ancylostomatidae</taxon>
        <taxon>Ancylostomatinae</taxon>
        <taxon>Ancylostoma</taxon>
    </lineage>
</organism>
<dbReference type="InterPro" id="IPR010291">
    <property type="entry name" value="Ion_channel_UNC-93"/>
</dbReference>
<evidence type="ECO:0000256" key="5">
    <source>
        <dbReference type="ARBA" id="ARBA00023136"/>
    </source>
</evidence>
<evidence type="ECO:0000256" key="4">
    <source>
        <dbReference type="ARBA" id="ARBA00022989"/>
    </source>
</evidence>
<feature type="transmembrane region" description="Helical" evidence="6">
    <location>
        <begin position="360"/>
        <end position="380"/>
    </location>
</feature>
<feature type="transmembrane region" description="Helical" evidence="6">
    <location>
        <begin position="392"/>
        <end position="411"/>
    </location>
</feature>
<comment type="subcellular location">
    <subcellularLocation>
        <location evidence="1">Membrane</location>
        <topology evidence="1">Multi-pass membrane protein</topology>
    </subcellularLocation>
</comment>
<dbReference type="InterPro" id="IPR051617">
    <property type="entry name" value="UNC-93-like_regulator"/>
</dbReference>
<keyword evidence="3 6" id="KW-0812">Transmembrane</keyword>
<feature type="transmembrane region" description="Helical" evidence="6">
    <location>
        <begin position="150"/>
        <end position="168"/>
    </location>
</feature>
<protein>
    <submittedName>
        <fullName evidence="7">Uncharacterized protein</fullName>
    </submittedName>
</protein>
<feature type="transmembrane region" description="Helical" evidence="6">
    <location>
        <begin position="174"/>
        <end position="198"/>
    </location>
</feature>
<feature type="transmembrane region" description="Helical" evidence="6">
    <location>
        <begin position="210"/>
        <end position="233"/>
    </location>
</feature>
<accession>A0A016WVQ6</accession>
<dbReference type="Pfam" id="PF05978">
    <property type="entry name" value="UNC-93"/>
    <property type="match status" value="2"/>
</dbReference>
<comment type="similarity">
    <text evidence="2">Belongs to the unc-93 family.</text>
</comment>
<keyword evidence="8" id="KW-1185">Reference proteome</keyword>
<reference evidence="8" key="1">
    <citation type="journal article" date="2015" name="Nat. Genet.">
        <title>The genome and transcriptome of the zoonotic hookworm Ancylostoma ceylanicum identify infection-specific gene families.</title>
        <authorList>
            <person name="Schwarz E.M."/>
            <person name="Hu Y."/>
            <person name="Antoshechkin I."/>
            <person name="Miller M.M."/>
            <person name="Sternberg P.W."/>
            <person name="Aroian R.V."/>
        </authorList>
    </citation>
    <scope>NUCLEOTIDE SEQUENCE</scope>
    <source>
        <strain evidence="8">HY135</strain>
    </source>
</reference>
<evidence type="ECO:0000256" key="2">
    <source>
        <dbReference type="ARBA" id="ARBA00009172"/>
    </source>
</evidence>
<dbReference type="PANTHER" id="PTHR23294:SF18">
    <property type="entry name" value="UNC93-LIKE PROTEIN MFSD11"/>
    <property type="match status" value="1"/>
</dbReference>
<dbReference type="PANTHER" id="PTHR23294">
    <property type="entry name" value="ET TRANSLATION PRODUCT-RELATED"/>
    <property type="match status" value="1"/>
</dbReference>
<evidence type="ECO:0000256" key="3">
    <source>
        <dbReference type="ARBA" id="ARBA00022692"/>
    </source>
</evidence>